<evidence type="ECO:0000313" key="3">
    <source>
        <dbReference type="Proteomes" id="UP000186141"/>
    </source>
</evidence>
<dbReference type="RefSeq" id="WP_076531180.1">
    <property type="nucleotide sequence ID" value="NZ_BMEH01000004.1"/>
</dbReference>
<proteinExistence type="predicted"/>
<protein>
    <submittedName>
        <fullName evidence="2">Phospholipid N-methyltransferase</fullName>
    </submittedName>
</protein>
<dbReference type="AlphaFoldDB" id="A0A1N7NP77"/>
<keyword evidence="2" id="KW-0489">Methyltransferase</keyword>
<feature type="domain" description="Methyltransferase" evidence="1">
    <location>
        <begin position="44"/>
        <end position="138"/>
    </location>
</feature>
<evidence type="ECO:0000259" key="1">
    <source>
        <dbReference type="Pfam" id="PF13649"/>
    </source>
</evidence>
<keyword evidence="3" id="KW-1185">Reference proteome</keyword>
<dbReference type="InterPro" id="IPR029063">
    <property type="entry name" value="SAM-dependent_MTases_sf"/>
</dbReference>
<dbReference type="GO" id="GO:0032259">
    <property type="term" value="P:methylation"/>
    <property type="evidence" value="ECO:0007669"/>
    <property type="project" value="UniProtKB-KW"/>
</dbReference>
<organism evidence="2 3">
    <name type="scientific">Gemmobacter megaterium</name>
    <dbReference type="NCBI Taxonomy" id="1086013"/>
    <lineage>
        <taxon>Bacteria</taxon>
        <taxon>Pseudomonadati</taxon>
        <taxon>Pseudomonadota</taxon>
        <taxon>Alphaproteobacteria</taxon>
        <taxon>Rhodobacterales</taxon>
        <taxon>Paracoccaceae</taxon>
        <taxon>Gemmobacter</taxon>
    </lineage>
</organism>
<evidence type="ECO:0000313" key="2">
    <source>
        <dbReference type="EMBL" id="SIT00117.1"/>
    </source>
</evidence>
<dbReference type="EMBL" id="FTOT01000004">
    <property type="protein sequence ID" value="SIT00117.1"/>
    <property type="molecule type" value="Genomic_DNA"/>
</dbReference>
<accession>A0A1N7NP77</accession>
<dbReference type="Proteomes" id="UP000186141">
    <property type="component" value="Unassembled WGS sequence"/>
</dbReference>
<dbReference type="STRING" id="1086013.SAMN05421774_10426"/>
<dbReference type="OrthoDB" id="9805585at2"/>
<dbReference type="InterPro" id="IPR041698">
    <property type="entry name" value="Methyltransf_25"/>
</dbReference>
<dbReference type="GO" id="GO:0008168">
    <property type="term" value="F:methyltransferase activity"/>
    <property type="evidence" value="ECO:0007669"/>
    <property type="project" value="UniProtKB-KW"/>
</dbReference>
<sequence>MLQDTRLFLKEALRNPRMVSAVVPSSPALARAMAEGLGPHSGKVVEFGPGTGRLTEAILAAGVPPQNLTLFEMSEEFVRHLRQRFPGVTVVHGPAQSAPDHMPAEAERVISGLPLLSMPHELREEILAAAFQVLAVGGVYVQFTYGPKTPLTPGQMLRLGLRVTPRRRVWGNLPPARILHFRRA</sequence>
<dbReference type="SUPFAM" id="SSF53335">
    <property type="entry name" value="S-adenosyl-L-methionine-dependent methyltransferases"/>
    <property type="match status" value="1"/>
</dbReference>
<reference evidence="2 3" key="1">
    <citation type="submission" date="2017-01" db="EMBL/GenBank/DDBJ databases">
        <authorList>
            <person name="Mah S.A."/>
            <person name="Swanson W.J."/>
            <person name="Moy G.W."/>
            <person name="Vacquier V.D."/>
        </authorList>
    </citation>
    <scope>NUCLEOTIDE SEQUENCE [LARGE SCALE GENOMIC DNA]</scope>
    <source>
        <strain evidence="2 3">DSM 26375</strain>
    </source>
</reference>
<gene>
    <name evidence="2" type="ORF">SAMN05421774_10426</name>
</gene>
<name>A0A1N7NP77_9RHOB</name>
<keyword evidence="2" id="KW-0808">Transferase</keyword>
<dbReference type="CDD" id="cd02440">
    <property type="entry name" value="AdoMet_MTases"/>
    <property type="match status" value="1"/>
</dbReference>
<dbReference type="Pfam" id="PF13649">
    <property type="entry name" value="Methyltransf_25"/>
    <property type="match status" value="1"/>
</dbReference>
<dbReference type="Gene3D" id="3.40.50.150">
    <property type="entry name" value="Vaccinia Virus protein VP39"/>
    <property type="match status" value="1"/>
</dbReference>